<feature type="region of interest" description="Disordered" evidence="2">
    <location>
        <begin position="284"/>
        <end position="316"/>
    </location>
</feature>
<dbReference type="EMBL" id="JAKIXB020000011">
    <property type="protein sequence ID" value="KAL1604270.1"/>
    <property type="molecule type" value="Genomic_DNA"/>
</dbReference>
<gene>
    <name evidence="3" type="ORF">SLS59_004065</name>
</gene>
<name>A0ABR3RIK0_9PLEO</name>
<evidence type="ECO:0000313" key="3">
    <source>
        <dbReference type="EMBL" id="KAL1604270.1"/>
    </source>
</evidence>
<proteinExistence type="predicted"/>
<comment type="caution">
    <text evidence="3">The sequence shown here is derived from an EMBL/GenBank/DDBJ whole genome shotgun (WGS) entry which is preliminary data.</text>
</comment>
<organism evidence="3 4">
    <name type="scientific">Nothophoma quercina</name>
    <dbReference type="NCBI Taxonomy" id="749835"/>
    <lineage>
        <taxon>Eukaryota</taxon>
        <taxon>Fungi</taxon>
        <taxon>Dikarya</taxon>
        <taxon>Ascomycota</taxon>
        <taxon>Pezizomycotina</taxon>
        <taxon>Dothideomycetes</taxon>
        <taxon>Pleosporomycetidae</taxon>
        <taxon>Pleosporales</taxon>
        <taxon>Pleosporineae</taxon>
        <taxon>Didymellaceae</taxon>
        <taxon>Nothophoma</taxon>
    </lineage>
</organism>
<keyword evidence="1" id="KW-0175">Coiled coil</keyword>
<feature type="compositionally biased region" description="Basic and acidic residues" evidence="2">
    <location>
        <begin position="284"/>
        <end position="293"/>
    </location>
</feature>
<evidence type="ECO:0000256" key="1">
    <source>
        <dbReference type="SAM" id="Coils"/>
    </source>
</evidence>
<evidence type="ECO:0000313" key="4">
    <source>
        <dbReference type="Proteomes" id="UP001521222"/>
    </source>
</evidence>
<keyword evidence="4" id="KW-1185">Reference proteome</keyword>
<accession>A0ABR3RIK0</accession>
<reference evidence="3 4" key="1">
    <citation type="submission" date="2024-02" db="EMBL/GenBank/DDBJ databases">
        <title>De novo assembly and annotation of 12 fungi associated with fruit tree decline syndrome in Ontario, Canada.</title>
        <authorList>
            <person name="Sulman M."/>
            <person name="Ellouze W."/>
            <person name="Ilyukhin E."/>
        </authorList>
    </citation>
    <scope>NUCLEOTIDE SEQUENCE [LARGE SCALE GENOMIC DNA]</scope>
    <source>
        <strain evidence="3 4">M97-236</strain>
    </source>
</reference>
<protein>
    <submittedName>
        <fullName evidence="3">Uncharacterized protein</fullName>
    </submittedName>
</protein>
<feature type="coiled-coil region" evidence="1">
    <location>
        <begin position="174"/>
        <end position="281"/>
    </location>
</feature>
<sequence length="316" mass="36543">MLRDTYLSSLPLYTGGQLVWDDNTPMIDYRDREASYDCVDPRTWPIIDWDHFDGFWSGVIGIWRAAHSRDVAINVATEILQQERTEVRTNQKGMPRYLNTRFYWLPYTYDSNGLLREWDHLPAADLVRWVVAVTGKQPVPLSTASSPAPESSTEAFQEFFAILNEEQLNTAFEVDTLKSKLKEVEMKLAEEREKASAKNLEKRLQNLQKDYDALQETQRRSNHTRRTEGYTHNKAIADATAKVKTLEESLAERDQQLAQSEQEFQEAQEELAQEKEQLMKIWAKVKEPTGTDGRKRKAADDGAGPEPKRKWTAPWF</sequence>
<dbReference type="Proteomes" id="UP001521222">
    <property type="component" value="Unassembled WGS sequence"/>
</dbReference>
<evidence type="ECO:0000256" key="2">
    <source>
        <dbReference type="SAM" id="MobiDB-lite"/>
    </source>
</evidence>